<name>A0A2Z5ZCS1_9CAUD</name>
<dbReference type="KEGG" id="vg:65108413"/>
<dbReference type="InterPro" id="IPR009258">
    <property type="entry name" value="Phage_T4_Gp30.8"/>
</dbReference>
<dbReference type="RefSeq" id="YP_010090921.1">
    <property type="nucleotide sequence ID" value="NC_055721.1"/>
</dbReference>
<dbReference type="Pfam" id="PF06019">
    <property type="entry name" value="Phage_30_8"/>
    <property type="match status" value="1"/>
</dbReference>
<reference evidence="1 2" key="1">
    <citation type="submission" date="2018-02" db="EMBL/GenBank/DDBJ databases">
        <title>Full genome sequencing of a novel polyvalent bacteriophage as one of T4-Family member.</title>
        <authorList>
            <person name="Kawasaki T."/>
            <person name="Saad A.M."/>
            <person name="Yamada T."/>
        </authorList>
    </citation>
    <scope>NUCLEOTIDE SEQUENCE [LARGE SCALE GENOMIC DNA]</scope>
    <source>
        <strain evidence="1 2">EcS1</strain>
    </source>
</reference>
<dbReference type="EMBL" id="LC371242">
    <property type="protein sequence ID" value="BBC78274.1"/>
    <property type="molecule type" value="Genomic_DNA"/>
</dbReference>
<evidence type="ECO:0008006" key="3">
    <source>
        <dbReference type="Google" id="ProtNLM"/>
    </source>
</evidence>
<evidence type="ECO:0000313" key="2">
    <source>
        <dbReference type="Proteomes" id="UP000250157"/>
    </source>
</evidence>
<keyword evidence="2" id="KW-1185">Reference proteome</keyword>
<dbReference type="Proteomes" id="UP000250157">
    <property type="component" value="Segment"/>
</dbReference>
<proteinExistence type="predicted"/>
<accession>A0A2Z5ZCS1</accession>
<sequence>MKTINLNAFIKCKDHDGYKAQSVKELQWGLSMEQFELVYCMTPDGQSDDFSWKIRLTNWFTGEEYVLKTVILGRIRSETYDDEDCTWYENGRTRAEALIQQMKDKGVINLDNWTTIA</sequence>
<organism evidence="1 2">
    <name type="scientific">Escherichia phage EcS1</name>
    <dbReference type="NCBI Taxonomy" id="2083276"/>
    <lineage>
        <taxon>Viruses</taxon>
        <taxon>Duplodnaviria</taxon>
        <taxon>Heunggongvirae</taxon>
        <taxon>Uroviricota</taxon>
        <taxon>Caudoviricetes</taxon>
        <taxon>Pantevenvirales</taxon>
        <taxon>Straboviridae</taxon>
        <taxon>Tevenvirinae</taxon>
        <taxon>Kagamiyamavirus</taxon>
        <taxon>Kagamiyamavirus ecs1</taxon>
    </lineage>
</organism>
<evidence type="ECO:0000313" key="1">
    <source>
        <dbReference type="EMBL" id="BBC78274.1"/>
    </source>
</evidence>
<protein>
    <recommendedName>
        <fullName evidence="3">Phage protein</fullName>
    </recommendedName>
</protein>
<dbReference type="GeneID" id="65108413"/>